<evidence type="ECO:0000313" key="1">
    <source>
        <dbReference type="EMBL" id="CEK68362.1"/>
    </source>
</evidence>
<dbReference type="AlphaFoldDB" id="A0A0B6ZJ18"/>
<gene>
    <name evidence="1" type="primary">ORF66080</name>
</gene>
<dbReference type="EMBL" id="HACG01021497">
    <property type="protein sequence ID" value="CEK68362.1"/>
    <property type="molecule type" value="Transcribed_RNA"/>
</dbReference>
<organism evidence="1">
    <name type="scientific">Arion vulgaris</name>
    <dbReference type="NCBI Taxonomy" id="1028688"/>
    <lineage>
        <taxon>Eukaryota</taxon>
        <taxon>Metazoa</taxon>
        <taxon>Spiralia</taxon>
        <taxon>Lophotrochozoa</taxon>
        <taxon>Mollusca</taxon>
        <taxon>Gastropoda</taxon>
        <taxon>Heterobranchia</taxon>
        <taxon>Euthyneura</taxon>
        <taxon>Panpulmonata</taxon>
        <taxon>Eupulmonata</taxon>
        <taxon>Stylommatophora</taxon>
        <taxon>Helicina</taxon>
        <taxon>Arionoidea</taxon>
        <taxon>Arionidae</taxon>
        <taxon>Arion</taxon>
    </lineage>
</organism>
<accession>A0A0B6ZJ18</accession>
<reference evidence="1" key="1">
    <citation type="submission" date="2014-12" db="EMBL/GenBank/DDBJ databases">
        <title>Insight into the proteome of Arion vulgaris.</title>
        <authorList>
            <person name="Aradska J."/>
            <person name="Bulat T."/>
            <person name="Smidak R."/>
            <person name="Sarate P."/>
            <person name="Gangsoo J."/>
            <person name="Sialana F."/>
            <person name="Bilban M."/>
            <person name="Lubec G."/>
        </authorList>
    </citation>
    <scope>NUCLEOTIDE SEQUENCE</scope>
    <source>
        <tissue evidence="1">Skin</tissue>
    </source>
</reference>
<feature type="non-terminal residue" evidence="1">
    <location>
        <position position="104"/>
    </location>
</feature>
<protein>
    <submittedName>
        <fullName evidence="1">Uncharacterized protein</fullName>
    </submittedName>
</protein>
<proteinExistence type="predicted"/>
<name>A0A0B6ZJ18_9EUPU</name>
<sequence length="104" mass="12163">MKPLPVVHLAFLILHKEIKICHLVKNAHPIQYFTVMKQYPNHAYHLLHQKKMKISVEHEQAFNHSYLITEEHSIVVVLNLCVIASPIKYLLFATNPQNIPNMKM</sequence>